<gene>
    <name evidence="1" type="ORF">Aargi30884_09780</name>
</gene>
<protein>
    <recommendedName>
        <fullName evidence="3">DUF3783 domain-containing protein</fullName>
    </recommendedName>
</protein>
<dbReference type="RefSeq" id="WP_118277869.1">
    <property type="nucleotide sequence ID" value="NZ_AP019695.1"/>
</dbReference>
<reference evidence="2" key="1">
    <citation type="submission" date="2019-05" db="EMBL/GenBank/DDBJ databases">
        <title>Complete genome sequencing of Absiella argi strain JCM 30884.</title>
        <authorList>
            <person name="Sakamoto M."/>
            <person name="Murakami T."/>
            <person name="Mori H."/>
        </authorList>
    </citation>
    <scope>NUCLEOTIDE SEQUENCE [LARGE SCALE GENOMIC DNA]</scope>
    <source>
        <strain evidence="2">JCM 30884</strain>
    </source>
</reference>
<dbReference type="InterPro" id="IPR016621">
    <property type="entry name" value="UCP014543"/>
</dbReference>
<keyword evidence="2" id="KW-1185">Reference proteome</keyword>
<organism evidence="1 2">
    <name type="scientific">Amedibacterium intestinale</name>
    <dbReference type="NCBI Taxonomy" id="2583452"/>
    <lineage>
        <taxon>Bacteria</taxon>
        <taxon>Bacillati</taxon>
        <taxon>Bacillota</taxon>
        <taxon>Erysipelotrichia</taxon>
        <taxon>Erysipelotrichales</taxon>
        <taxon>Erysipelotrichaceae</taxon>
        <taxon>Amedibacterium</taxon>
    </lineage>
</organism>
<accession>A0A6N4TI25</accession>
<dbReference type="KEGG" id="aarg:Aargi30884_09780"/>
<evidence type="ECO:0008006" key="3">
    <source>
        <dbReference type="Google" id="ProtNLM"/>
    </source>
</evidence>
<name>A0A6N4TI25_9FIRM</name>
<evidence type="ECO:0000313" key="1">
    <source>
        <dbReference type="EMBL" id="BBK22075.1"/>
    </source>
</evidence>
<evidence type="ECO:0000313" key="2">
    <source>
        <dbReference type="Proteomes" id="UP000464754"/>
    </source>
</evidence>
<dbReference type="AlphaFoldDB" id="A0A6N4TI25"/>
<dbReference type="Proteomes" id="UP000464754">
    <property type="component" value="Chromosome"/>
</dbReference>
<sequence>MKHVLIYLGDETHKKEILEKICSELNLPHTFLDDEALNQSIGYLFQINGYHKKSSKESYHMSQDLMIFKEVEDEDILKLNNAIKENGIVMERKAMLTIHNQKWSLKDLLSEIIEEHAYFKNREELKEYLIQASHFKKDAYPFLIWKAFETSYQKAYITYTEEKDPDKLAKNLEDFKKILSNMKK</sequence>
<dbReference type="EMBL" id="AP019695">
    <property type="protein sequence ID" value="BBK22075.1"/>
    <property type="molecule type" value="Genomic_DNA"/>
</dbReference>
<proteinExistence type="predicted"/>
<dbReference type="Pfam" id="PF12646">
    <property type="entry name" value="DUF3783"/>
    <property type="match status" value="1"/>
</dbReference>